<dbReference type="EMBL" id="JACGCM010002815">
    <property type="protein sequence ID" value="KAF6135055.1"/>
    <property type="molecule type" value="Genomic_DNA"/>
</dbReference>
<sequence length="344" mass="38656">MQVSGKEARTNLSKTLGTGILAQPNPIKPSKIALKYPKKWMLKALPASGTTGSGEFAKGKRRRVEPSWVSREKVPEGRSAAVDDLKEVEERARLAVFYGEEDTSKMVARLVKRIWLGIKEEKGELKKANIELEKELARSKIDTLKEVRQLKASRAVTIGQLQLEIKANLDEMVEERDRLGHHSILKGYSEEEVDVIKADTYAEVEDEEEAVGVVDGLDGVSRQTVLENQGDDVELPEGGSKKAAREMSLRIKDLESGLARERETAKALLSTQAEQLVEEKDAENNKGLKDLVEVTKHIKKLQHRVDVLAMKGKQADMAQYFVQALEQLEERFRSDLQRCKNELE</sequence>
<comment type="caution">
    <text evidence="2">The sequence shown here is derived from an EMBL/GenBank/DDBJ whole genome shotgun (WGS) entry which is preliminary data.</text>
</comment>
<reference evidence="2 3" key="1">
    <citation type="journal article" date="2020" name="IScience">
        <title>Genome Sequencing of the Endangered Kingdonia uniflora (Circaeasteraceae, Ranunculales) Reveals Potential Mechanisms of Evolutionary Specialization.</title>
        <authorList>
            <person name="Sun Y."/>
            <person name="Deng T."/>
            <person name="Zhang A."/>
            <person name="Moore M.J."/>
            <person name="Landis J.B."/>
            <person name="Lin N."/>
            <person name="Zhang H."/>
            <person name="Zhang X."/>
            <person name="Huang J."/>
            <person name="Zhang X."/>
            <person name="Sun H."/>
            <person name="Wang H."/>
        </authorList>
    </citation>
    <scope>NUCLEOTIDE SEQUENCE [LARGE SCALE GENOMIC DNA]</scope>
    <source>
        <strain evidence="2">TB1705</strain>
        <tissue evidence="2">Leaf</tissue>
    </source>
</reference>
<keyword evidence="3" id="KW-1185">Reference proteome</keyword>
<dbReference type="Proteomes" id="UP000541444">
    <property type="component" value="Unassembled WGS sequence"/>
</dbReference>
<evidence type="ECO:0000313" key="2">
    <source>
        <dbReference type="EMBL" id="KAF6135055.1"/>
    </source>
</evidence>
<keyword evidence="1" id="KW-0175">Coiled coil</keyword>
<proteinExistence type="predicted"/>
<evidence type="ECO:0000256" key="1">
    <source>
        <dbReference type="SAM" id="Coils"/>
    </source>
</evidence>
<gene>
    <name evidence="2" type="ORF">GIB67_014104</name>
</gene>
<feature type="coiled-coil region" evidence="1">
    <location>
        <begin position="118"/>
        <end position="147"/>
    </location>
</feature>
<accession>A0A7J7KXD6</accession>
<name>A0A7J7KXD6_9MAGN</name>
<protein>
    <submittedName>
        <fullName evidence="2">Uncharacterized protein</fullName>
    </submittedName>
</protein>
<dbReference type="AlphaFoldDB" id="A0A7J7KXD6"/>
<evidence type="ECO:0000313" key="3">
    <source>
        <dbReference type="Proteomes" id="UP000541444"/>
    </source>
</evidence>
<organism evidence="2 3">
    <name type="scientific">Kingdonia uniflora</name>
    <dbReference type="NCBI Taxonomy" id="39325"/>
    <lineage>
        <taxon>Eukaryota</taxon>
        <taxon>Viridiplantae</taxon>
        <taxon>Streptophyta</taxon>
        <taxon>Embryophyta</taxon>
        <taxon>Tracheophyta</taxon>
        <taxon>Spermatophyta</taxon>
        <taxon>Magnoliopsida</taxon>
        <taxon>Ranunculales</taxon>
        <taxon>Circaeasteraceae</taxon>
        <taxon>Kingdonia</taxon>
    </lineage>
</organism>